<protein>
    <submittedName>
        <fullName evidence="2">Uncharacterized protein</fullName>
    </submittedName>
</protein>
<accession>A0A4Z2H7D3</accession>
<name>A0A4Z2H7D3_9TELE</name>
<organism evidence="2 3">
    <name type="scientific">Liparis tanakae</name>
    <name type="common">Tanaka's snailfish</name>
    <dbReference type="NCBI Taxonomy" id="230148"/>
    <lineage>
        <taxon>Eukaryota</taxon>
        <taxon>Metazoa</taxon>
        <taxon>Chordata</taxon>
        <taxon>Craniata</taxon>
        <taxon>Vertebrata</taxon>
        <taxon>Euteleostomi</taxon>
        <taxon>Actinopterygii</taxon>
        <taxon>Neopterygii</taxon>
        <taxon>Teleostei</taxon>
        <taxon>Neoteleostei</taxon>
        <taxon>Acanthomorphata</taxon>
        <taxon>Eupercaria</taxon>
        <taxon>Perciformes</taxon>
        <taxon>Cottioidei</taxon>
        <taxon>Cottales</taxon>
        <taxon>Liparidae</taxon>
        <taxon>Liparis</taxon>
    </lineage>
</organism>
<dbReference type="EMBL" id="SRLO01000310">
    <property type="protein sequence ID" value="TNN61709.1"/>
    <property type="molecule type" value="Genomic_DNA"/>
</dbReference>
<reference evidence="2 3" key="1">
    <citation type="submission" date="2019-03" db="EMBL/GenBank/DDBJ databases">
        <title>First draft genome of Liparis tanakae, snailfish: a comprehensive survey of snailfish specific genes.</title>
        <authorList>
            <person name="Kim W."/>
            <person name="Song I."/>
            <person name="Jeong J.-H."/>
            <person name="Kim D."/>
            <person name="Kim S."/>
            <person name="Ryu S."/>
            <person name="Song J.Y."/>
            <person name="Lee S.K."/>
        </authorList>
    </citation>
    <scope>NUCLEOTIDE SEQUENCE [LARGE SCALE GENOMIC DNA]</scope>
    <source>
        <tissue evidence="2">Muscle</tissue>
    </source>
</reference>
<keyword evidence="3" id="KW-1185">Reference proteome</keyword>
<feature type="compositionally biased region" description="Basic and acidic residues" evidence="1">
    <location>
        <begin position="49"/>
        <end position="61"/>
    </location>
</feature>
<dbReference type="Proteomes" id="UP000314294">
    <property type="component" value="Unassembled WGS sequence"/>
</dbReference>
<feature type="compositionally biased region" description="Basic and acidic residues" evidence="1">
    <location>
        <begin position="170"/>
        <end position="181"/>
    </location>
</feature>
<evidence type="ECO:0000313" key="2">
    <source>
        <dbReference type="EMBL" id="TNN61709.1"/>
    </source>
</evidence>
<evidence type="ECO:0000256" key="1">
    <source>
        <dbReference type="SAM" id="MobiDB-lite"/>
    </source>
</evidence>
<proteinExistence type="predicted"/>
<feature type="region of interest" description="Disordered" evidence="1">
    <location>
        <begin position="142"/>
        <end position="193"/>
    </location>
</feature>
<feature type="compositionally biased region" description="Basic and acidic residues" evidence="1">
    <location>
        <begin position="142"/>
        <end position="163"/>
    </location>
</feature>
<gene>
    <name evidence="2" type="ORF">EYF80_028071</name>
</gene>
<evidence type="ECO:0000313" key="3">
    <source>
        <dbReference type="Proteomes" id="UP000314294"/>
    </source>
</evidence>
<feature type="region of interest" description="Disordered" evidence="1">
    <location>
        <begin position="48"/>
        <end position="71"/>
    </location>
</feature>
<sequence length="193" mass="22086">MSSRFKEFRYWRFLFHNIGGLRSPAMAHVNTTLWPTVTVVTLTSWPSGRAREDSAREDSAPRRKGSTFTVRPARRRPSACAFDSFHIGNGGVPTPSTGDSARLHEKEGKEAHRLNFELLYPFTHESQTRQFANNLEFKRRSEAAASHERDDSFDPHCFSKDLPKVAPHSYQREGRGEERRHGYLYAGDQSVSF</sequence>
<comment type="caution">
    <text evidence="2">The sequence shown here is derived from an EMBL/GenBank/DDBJ whole genome shotgun (WGS) entry which is preliminary data.</text>
</comment>
<dbReference type="AlphaFoldDB" id="A0A4Z2H7D3"/>